<dbReference type="SUPFAM" id="SSF53335">
    <property type="entry name" value="S-adenosyl-L-methionine-dependent methyltransferases"/>
    <property type="match status" value="1"/>
</dbReference>
<evidence type="ECO:0000256" key="4">
    <source>
        <dbReference type="SAM" id="MobiDB-lite"/>
    </source>
</evidence>
<evidence type="ECO:0000313" key="7">
    <source>
        <dbReference type="Proteomes" id="UP000662200"/>
    </source>
</evidence>
<organism evidence="6 7">
    <name type="scientific">Pilimelia terevasa</name>
    <dbReference type="NCBI Taxonomy" id="53372"/>
    <lineage>
        <taxon>Bacteria</taxon>
        <taxon>Bacillati</taxon>
        <taxon>Actinomycetota</taxon>
        <taxon>Actinomycetes</taxon>
        <taxon>Micromonosporales</taxon>
        <taxon>Micromonosporaceae</taxon>
        <taxon>Pilimelia</taxon>
    </lineage>
</organism>
<dbReference type="EC" id="2.1.1.-" evidence="3"/>
<dbReference type="InterPro" id="IPR029063">
    <property type="entry name" value="SAM-dependent_MTases_sf"/>
</dbReference>
<dbReference type="RefSeq" id="WP_189115982.1">
    <property type="nucleotide sequence ID" value="NZ_BMQC01000027.1"/>
</dbReference>
<reference evidence="6" key="1">
    <citation type="journal article" date="2014" name="Int. J. Syst. Evol. Microbiol.">
        <title>Complete genome sequence of Corynebacterium casei LMG S-19264T (=DSM 44701T), isolated from a smear-ripened cheese.</title>
        <authorList>
            <consortium name="US DOE Joint Genome Institute (JGI-PGF)"/>
            <person name="Walter F."/>
            <person name="Albersmeier A."/>
            <person name="Kalinowski J."/>
            <person name="Ruckert C."/>
        </authorList>
    </citation>
    <scope>NUCLEOTIDE SEQUENCE</scope>
    <source>
        <strain evidence="6">JCM 3091</strain>
    </source>
</reference>
<feature type="region of interest" description="Disordered" evidence="4">
    <location>
        <begin position="333"/>
        <end position="406"/>
    </location>
</feature>
<evidence type="ECO:0000256" key="2">
    <source>
        <dbReference type="ARBA" id="ARBA00022679"/>
    </source>
</evidence>
<dbReference type="InterPro" id="IPR002941">
    <property type="entry name" value="DNA_methylase_N4/N6"/>
</dbReference>
<evidence type="ECO:0000256" key="3">
    <source>
        <dbReference type="RuleBase" id="RU362026"/>
    </source>
</evidence>
<accession>A0A8J3BQQ9</accession>
<protein>
    <recommendedName>
        <fullName evidence="3">Methyltransferase</fullName>
        <ecNumber evidence="3">2.1.1.-</ecNumber>
    </recommendedName>
</protein>
<name>A0A8J3BQQ9_9ACTN</name>
<dbReference type="EMBL" id="BMQC01000027">
    <property type="protein sequence ID" value="GGK43775.1"/>
    <property type="molecule type" value="Genomic_DNA"/>
</dbReference>
<comment type="caution">
    <text evidence="6">The sequence shown here is derived from an EMBL/GenBank/DDBJ whole genome shotgun (WGS) entry which is preliminary data.</text>
</comment>
<dbReference type="Proteomes" id="UP000662200">
    <property type="component" value="Unassembled WGS sequence"/>
</dbReference>
<evidence type="ECO:0000256" key="1">
    <source>
        <dbReference type="ARBA" id="ARBA00022603"/>
    </source>
</evidence>
<keyword evidence="1" id="KW-0489">Methyltransferase</keyword>
<dbReference type="PRINTS" id="PR00508">
    <property type="entry name" value="S21N4MTFRASE"/>
</dbReference>
<dbReference type="AlphaFoldDB" id="A0A8J3BQQ9"/>
<dbReference type="Pfam" id="PF01555">
    <property type="entry name" value="N6_N4_Mtase"/>
    <property type="match status" value="1"/>
</dbReference>
<keyword evidence="7" id="KW-1185">Reference proteome</keyword>
<feature type="compositionally biased region" description="Polar residues" evidence="4">
    <location>
        <begin position="370"/>
        <end position="383"/>
    </location>
</feature>
<dbReference type="GO" id="GO:0008170">
    <property type="term" value="F:N-methyltransferase activity"/>
    <property type="evidence" value="ECO:0007669"/>
    <property type="project" value="InterPro"/>
</dbReference>
<reference evidence="6" key="2">
    <citation type="submission" date="2020-09" db="EMBL/GenBank/DDBJ databases">
        <authorList>
            <person name="Sun Q."/>
            <person name="Ohkuma M."/>
        </authorList>
    </citation>
    <scope>NUCLEOTIDE SEQUENCE</scope>
    <source>
        <strain evidence="6">JCM 3091</strain>
    </source>
</reference>
<dbReference type="GO" id="GO:0032259">
    <property type="term" value="P:methylation"/>
    <property type="evidence" value="ECO:0007669"/>
    <property type="project" value="UniProtKB-KW"/>
</dbReference>
<feature type="compositionally biased region" description="Basic and acidic residues" evidence="4">
    <location>
        <begin position="349"/>
        <end position="363"/>
    </location>
</feature>
<evidence type="ECO:0000313" key="6">
    <source>
        <dbReference type="EMBL" id="GGK43775.1"/>
    </source>
</evidence>
<proteinExistence type="inferred from homology"/>
<dbReference type="Gene3D" id="3.40.50.150">
    <property type="entry name" value="Vaccinia Virus protein VP39"/>
    <property type="match status" value="2"/>
</dbReference>
<feature type="region of interest" description="Disordered" evidence="4">
    <location>
        <begin position="16"/>
        <end position="35"/>
    </location>
</feature>
<dbReference type="GO" id="GO:0003677">
    <property type="term" value="F:DNA binding"/>
    <property type="evidence" value="ECO:0007669"/>
    <property type="project" value="InterPro"/>
</dbReference>
<dbReference type="InterPro" id="IPR001091">
    <property type="entry name" value="RM_Methyltransferase"/>
</dbReference>
<keyword evidence="2" id="KW-0808">Transferase</keyword>
<sequence length="406" mass="43603">MREHDETTVVARSVWLTGQASSRDQRRGRYTGDSMAHPGKMLPAIARYLLHTYTDPGDLVLDPMAGIGTSVVEAMHAGRHGIGVEYEQRWADHAAANIAHATGQGAPGAGQVWAGDSRRLSDLLPAAYSGRVRLVITSPPYGASTHGHVRTPGPRRGPVRKIHHRYGQDTGNLAYQPHNGLVEGFTEILTGCAAVLHPDGVVAVTARPYRRHGELIDIPAMVITAGKAAGLELLDRCYPMLAGIRDDRIIPRGSFFQLRNIRAARAEGNPQWLVSGEDMVIFARPRVARTTTVPAAHSAPHQQGRDSISGTAVAGALLGRSLDVLDAADMDQFEPSADSGATHSPHGAADIRPHPGQDSERTTDPCPPYSSATRQTERSTTAHNAMPRRPDAPPQRDGRTGMVGRP</sequence>
<comment type="similarity">
    <text evidence="3">Belongs to the N(4)/N(6)-methyltransferase family.</text>
</comment>
<evidence type="ECO:0000259" key="5">
    <source>
        <dbReference type="Pfam" id="PF01555"/>
    </source>
</evidence>
<feature type="compositionally biased region" description="Basic and acidic residues" evidence="4">
    <location>
        <begin position="388"/>
        <end position="399"/>
    </location>
</feature>
<gene>
    <name evidence="6" type="ORF">GCM10010124_40730</name>
</gene>
<feature type="domain" description="DNA methylase N-4/N-6" evidence="5">
    <location>
        <begin position="10"/>
        <end position="94"/>
    </location>
</feature>